<dbReference type="InterPro" id="IPR013083">
    <property type="entry name" value="Znf_RING/FYVE/PHD"/>
</dbReference>
<keyword evidence="7" id="KW-0479">Metal-binding</keyword>
<evidence type="ECO:0000256" key="14">
    <source>
        <dbReference type="ARBA" id="ARBA00061087"/>
    </source>
</evidence>
<feature type="compositionally biased region" description="Basic residues" evidence="16">
    <location>
        <begin position="757"/>
        <end position="767"/>
    </location>
</feature>
<evidence type="ECO:0000256" key="6">
    <source>
        <dbReference type="ARBA" id="ARBA00022692"/>
    </source>
</evidence>
<dbReference type="Pfam" id="PF01485">
    <property type="entry name" value="IBR"/>
    <property type="match status" value="1"/>
</dbReference>
<dbReference type="VEuPathDB" id="VectorBase:RPRC014427"/>
<evidence type="ECO:0000256" key="3">
    <source>
        <dbReference type="ARBA" id="ARBA00004906"/>
    </source>
</evidence>
<dbReference type="GO" id="GO:0008270">
    <property type="term" value="F:zinc ion binding"/>
    <property type="evidence" value="ECO:0007669"/>
    <property type="project" value="UniProtKB-KW"/>
</dbReference>
<keyword evidence="10" id="KW-0833">Ubl conjugation pathway</keyword>
<feature type="compositionally biased region" description="Gly residues" evidence="16">
    <location>
        <begin position="1"/>
        <end position="16"/>
    </location>
</feature>
<evidence type="ECO:0000256" key="15">
    <source>
        <dbReference type="PROSITE-ProRule" id="PRU00175"/>
    </source>
</evidence>
<sequence>MRKAGGGSGGLGGGSEGSSSSDERGTASTAKRRHFPRISLGRLLRPSPLLARRLLNAATGGGSVAGQQVCELPQSAAFTTNHSSSNGESSPSETTRSQQQSDQQSGRLSDEQTVDPKLNVNITTDPNKSDGTKRLECSLCLNELAPEYFPLLVTCPHKSCYDCLQVYLRIEISESRVPVSCPQCAEAMHPNDIRMILNDKNQYEKYEDFMVRRVLAVEPDTRWCPAPDCSYAVIASGCASCPKIKCEREGCDSYFCYHCKAAWHPNQTCDAARAQRSPNVRSSSLSFSQDSHHRDDIKPCPRCQVLIVKMDDGSCNHISCAVCGAEFCWLCMKEISDLHYLSPSGCTFWGKKPWSRKKKILWQLGTLVGAPVGIGLLAGIAVPAIIIGIPVWVGRKIYTRYKHSNKHKRNLAIAGGVSASVLISPVLAGLAVGIGVPILLFYVYGVVPVSLCRSGGCGVSTSGAGVRFEFDDEQDVMGVLASKANDGDTVSHPGGNPSIGEVSLSLGSGSQLEREADRESASFVALAGSIASNNNTGQRLEVLADVVVCQRFSVSSETASATTSLSDKTDAASTRGLAGSPLNFKTEGGSLSNYRGASNDSSGSAAETTTSTGGSTIAVANEAEPATVNSLEELATRLLRKVTKKSKLSHKDDVEDGCLDRVRFDDNVSFIDPQLEGAHDTTEPIAREDTVVESINESRQRSEISCNSLSDKTQTEDAGHRSSMTAVNFKIESEPSSSTTTPTSSSTNVDDSGTNNYRRRVGGTRKNKFIDSEPNSTTPPATSSSNNAAYWDDNGSNFYRKVGGTRKNKFGPFKEEIEEASTPERVRFDKNVSYIDRQAPSSGSVLHRKHEDGSLTSKSSLRSQFFQQIADEVYTPQPRSTTNLDSPPLLPTIPEPIDSVTVSIQD</sequence>
<evidence type="ECO:0000256" key="16">
    <source>
        <dbReference type="SAM" id="MobiDB-lite"/>
    </source>
</evidence>
<feature type="compositionally biased region" description="Polar residues" evidence="16">
    <location>
        <begin position="703"/>
        <end position="712"/>
    </location>
</feature>
<evidence type="ECO:0000256" key="10">
    <source>
        <dbReference type="ARBA" id="ARBA00022786"/>
    </source>
</evidence>
<reference evidence="20" key="1">
    <citation type="submission" date="2019-04" db="EMBL/GenBank/DDBJ databases">
        <title>Analysis of the testis transcriptome of the Chagas disease vector Rhodnius prolixus.</title>
        <authorList>
            <person name="Cesar J."/>
            <person name="Ribeiro J.M."/>
            <person name="Pereira M.H."/>
            <person name="Araujo R.N."/>
            <person name="Gontijo N.F."/>
            <person name="Pessoa G."/>
            <person name="Sant'Anna M.V."/>
            <person name="Sorgine M.H."/>
            <person name="Majerowicz D."/>
            <person name="Carvalho A.B."/>
            <person name="Braz G."/>
            <person name="Mesquita R."/>
            <person name="Lagerblad P.O."/>
            <person name="Koerich L.B."/>
        </authorList>
    </citation>
    <scope>NUCLEOTIDE SEQUENCE</scope>
</reference>
<evidence type="ECO:0000256" key="13">
    <source>
        <dbReference type="ARBA" id="ARBA00023136"/>
    </source>
</evidence>
<dbReference type="Gene3D" id="1.20.120.1750">
    <property type="match status" value="1"/>
</dbReference>
<dbReference type="PROSITE" id="PS50089">
    <property type="entry name" value="ZF_RING_2"/>
    <property type="match status" value="1"/>
</dbReference>
<feature type="compositionally biased region" description="Low complexity" evidence="16">
    <location>
        <begin position="774"/>
        <end position="789"/>
    </location>
</feature>
<feature type="compositionally biased region" description="Low complexity" evidence="16">
    <location>
        <begin position="601"/>
        <end position="613"/>
    </location>
</feature>
<keyword evidence="5" id="KW-0808">Transferase</keyword>
<feature type="region of interest" description="Disordered" evidence="16">
    <location>
        <begin position="78"/>
        <end position="132"/>
    </location>
</feature>
<evidence type="ECO:0000256" key="11">
    <source>
        <dbReference type="ARBA" id="ARBA00022833"/>
    </source>
</evidence>
<dbReference type="SMART" id="SM00184">
    <property type="entry name" value="RING"/>
    <property type="match status" value="1"/>
</dbReference>
<name>A0A4P6D9U0_RHOPR</name>
<proteinExistence type="inferred from homology"/>
<dbReference type="GO" id="GO:0016020">
    <property type="term" value="C:membrane"/>
    <property type="evidence" value="ECO:0007669"/>
    <property type="project" value="UniProtKB-SubCell"/>
</dbReference>
<dbReference type="InterPro" id="IPR001841">
    <property type="entry name" value="Znf_RING"/>
</dbReference>
<feature type="region of interest" description="Disordered" evidence="16">
    <location>
        <begin position="872"/>
        <end position="906"/>
    </location>
</feature>
<evidence type="ECO:0000256" key="8">
    <source>
        <dbReference type="ARBA" id="ARBA00022737"/>
    </source>
</evidence>
<organism evidence="20">
    <name type="scientific">Rhodnius prolixus</name>
    <name type="common">Triatomid bug</name>
    <dbReference type="NCBI Taxonomy" id="13249"/>
    <lineage>
        <taxon>Eukaryota</taxon>
        <taxon>Metazoa</taxon>
        <taxon>Ecdysozoa</taxon>
        <taxon>Arthropoda</taxon>
        <taxon>Hexapoda</taxon>
        <taxon>Insecta</taxon>
        <taxon>Pterygota</taxon>
        <taxon>Neoptera</taxon>
        <taxon>Paraneoptera</taxon>
        <taxon>Hemiptera</taxon>
        <taxon>Heteroptera</taxon>
        <taxon>Panheteroptera</taxon>
        <taxon>Cimicomorpha</taxon>
        <taxon>Reduviidae</taxon>
        <taxon>Triatominae</taxon>
        <taxon>Rhodnius</taxon>
    </lineage>
</organism>
<dbReference type="Gene3D" id="3.30.40.10">
    <property type="entry name" value="Zinc/RING finger domain, C3HC4 (zinc finger)"/>
    <property type="match status" value="1"/>
</dbReference>
<comment type="similarity">
    <text evidence="14">Belongs to the RBR family. RNF19 subfamily.</text>
</comment>
<dbReference type="GO" id="GO:0061630">
    <property type="term" value="F:ubiquitin protein ligase activity"/>
    <property type="evidence" value="ECO:0007669"/>
    <property type="project" value="UniProtKB-EC"/>
</dbReference>
<evidence type="ECO:0000256" key="12">
    <source>
        <dbReference type="ARBA" id="ARBA00022989"/>
    </source>
</evidence>
<dbReference type="InterPro" id="IPR031127">
    <property type="entry name" value="E3_UB_ligase_RBR"/>
</dbReference>
<dbReference type="Pfam" id="PF22191">
    <property type="entry name" value="IBR_1"/>
    <property type="match status" value="1"/>
</dbReference>
<evidence type="ECO:0000256" key="4">
    <source>
        <dbReference type="ARBA" id="ARBA00012251"/>
    </source>
</evidence>
<evidence type="ECO:0000256" key="9">
    <source>
        <dbReference type="ARBA" id="ARBA00022771"/>
    </source>
</evidence>
<evidence type="ECO:0000259" key="19">
    <source>
        <dbReference type="PROSITE" id="PS51873"/>
    </source>
</evidence>
<protein>
    <recommendedName>
        <fullName evidence="4">RBR-type E3 ubiquitin transferase</fullName>
        <ecNumber evidence="4">2.3.2.31</ecNumber>
    </recommendedName>
</protein>
<feature type="compositionally biased region" description="Low complexity" evidence="16">
    <location>
        <begin position="734"/>
        <end position="747"/>
    </location>
</feature>
<evidence type="ECO:0000256" key="1">
    <source>
        <dbReference type="ARBA" id="ARBA00001798"/>
    </source>
</evidence>
<feature type="transmembrane region" description="Helical" evidence="17">
    <location>
        <begin position="360"/>
        <end position="393"/>
    </location>
</feature>
<evidence type="ECO:0000256" key="17">
    <source>
        <dbReference type="SAM" id="Phobius"/>
    </source>
</evidence>
<accession>A0A4P6D9U0</accession>
<evidence type="ECO:0000313" key="20">
    <source>
        <dbReference type="EMBL" id="MOY45040.1"/>
    </source>
</evidence>
<feature type="region of interest" description="Disordered" evidence="16">
    <location>
        <begin position="559"/>
        <end position="613"/>
    </location>
</feature>
<dbReference type="PROSITE" id="PS51873">
    <property type="entry name" value="TRIAD"/>
    <property type="match status" value="1"/>
</dbReference>
<feature type="compositionally biased region" description="Low complexity" evidence="16">
    <location>
        <begin position="79"/>
        <end position="105"/>
    </location>
</feature>
<dbReference type="InterPro" id="IPR002867">
    <property type="entry name" value="IBR_dom"/>
</dbReference>
<dbReference type="AlphaFoldDB" id="A0A4P6D9U0"/>
<keyword evidence="6 17" id="KW-0812">Transmembrane</keyword>
<feature type="region of interest" description="Disordered" evidence="16">
    <location>
        <begin position="1"/>
        <end position="34"/>
    </location>
</feature>
<dbReference type="Gene3D" id="2.20.25.20">
    <property type="match status" value="1"/>
</dbReference>
<dbReference type="FunFam" id="3.30.40.10:FF:000424">
    <property type="entry name" value="RBR-type E3 ubiquitin transferase"/>
    <property type="match status" value="1"/>
</dbReference>
<dbReference type="SUPFAM" id="SSF57850">
    <property type="entry name" value="RING/U-box"/>
    <property type="match status" value="3"/>
</dbReference>
<dbReference type="SMART" id="SM00647">
    <property type="entry name" value="IBR"/>
    <property type="match status" value="2"/>
</dbReference>
<keyword evidence="8" id="KW-0677">Repeat</keyword>
<feature type="compositionally biased region" description="Polar residues" evidence="16">
    <location>
        <begin position="589"/>
        <end position="600"/>
    </location>
</feature>
<evidence type="ECO:0000256" key="5">
    <source>
        <dbReference type="ARBA" id="ARBA00022679"/>
    </source>
</evidence>
<comment type="subcellular location">
    <subcellularLocation>
        <location evidence="2">Membrane</location>
        <topology evidence="2">Multi-pass membrane protein</topology>
    </subcellularLocation>
</comment>
<dbReference type="EMBL" id="GHKJ01000010">
    <property type="protein sequence ID" value="MOY45040.1"/>
    <property type="molecule type" value="Transcribed_RNA"/>
</dbReference>
<keyword evidence="13 17" id="KW-0472">Membrane</keyword>
<feature type="domain" description="RING-type" evidence="18">
    <location>
        <begin position="137"/>
        <end position="184"/>
    </location>
</feature>
<feature type="region of interest" description="Disordered" evidence="16">
    <location>
        <begin position="694"/>
        <end position="789"/>
    </location>
</feature>
<comment type="pathway">
    <text evidence="3">Protein modification; protein ubiquitination.</text>
</comment>
<dbReference type="GO" id="GO:0016567">
    <property type="term" value="P:protein ubiquitination"/>
    <property type="evidence" value="ECO:0007669"/>
    <property type="project" value="InterPro"/>
</dbReference>
<dbReference type="CDD" id="cd20338">
    <property type="entry name" value="BRcat_RBR_RNF19"/>
    <property type="match status" value="1"/>
</dbReference>
<dbReference type="InterPro" id="IPR044066">
    <property type="entry name" value="TRIAD_supradom"/>
</dbReference>
<dbReference type="CDD" id="cd20355">
    <property type="entry name" value="Rcat_RBR_RNF19"/>
    <property type="match status" value="1"/>
</dbReference>
<feature type="domain" description="RING-type" evidence="19">
    <location>
        <begin position="133"/>
        <end position="350"/>
    </location>
</feature>
<feature type="transmembrane region" description="Helical" evidence="17">
    <location>
        <begin position="413"/>
        <end position="444"/>
    </location>
</feature>
<comment type="catalytic activity">
    <reaction evidence="1">
        <text>[E2 ubiquitin-conjugating enzyme]-S-ubiquitinyl-L-cysteine + [acceptor protein]-L-lysine = [E2 ubiquitin-conjugating enzyme]-L-cysteine + [acceptor protein]-N(6)-ubiquitinyl-L-lysine.</text>
        <dbReference type="EC" id="2.3.2.31"/>
    </reaction>
</comment>
<dbReference type="PANTHER" id="PTHR11685">
    <property type="entry name" value="RBR FAMILY RING FINGER AND IBR DOMAIN-CONTAINING"/>
    <property type="match status" value="1"/>
</dbReference>
<keyword evidence="9 15" id="KW-0863">Zinc-finger</keyword>
<evidence type="ECO:0000259" key="18">
    <source>
        <dbReference type="PROSITE" id="PS50089"/>
    </source>
</evidence>
<evidence type="ECO:0000256" key="7">
    <source>
        <dbReference type="ARBA" id="ARBA00022723"/>
    </source>
</evidence>
<feature type="region of interest" description="Disordered" evidence="16">
    <location>
        <begin position="839"/>
        <end position="859"/>
    </location>
</feature>
<dbReference type="FunFam" id="1.20.120.1750:FF:000001">
    <property type="entry name" value="RBR-type E3 ubiquitin transferase"/>
    <property type="match status" value="1"/>
</dbReference>
<keyword evidence="12 17" id="KW-1133">Transmembrane helix</keyword>
<keyword evidence="11" id="KW-0862">Zinc</keyword>
<dbReference type="EC" id="2.3.2.31" evidence="4"/>
<dbReference type="FunFam" id="2.20.25.20:FF:000004">
    <property type="entry name" value="RBR-type E3 ubiquitin transferase"/>
    <property type="match status" value="1"/>
</dbReference>
<evidence type="ECO:0000256" key="2">
    <source>
        <dbReference type="ARBA" id="ARBA00004141"/>
    </source>
</evidence>